<feature type="repeat" description="ANK" evidence="3">
    <location>
        <begin position="580"/>
        <end position="613"/>
    </location>
</feature>
<dbReference type="Pfam" id="PF00023">
    <property type="entry name" value="Ank"/>
    <property type="match status" value="1"/>
</dbReference>
<dbReference type="PROSITE" id="PS50297">
    <property type="entry name" value="ANK_REP_REGION"/>
    <property type="match status" value="4"/>
</dbReference>
<dbReference type="InterPro" id="IPR031352">
    <property type="entry name" value="SesA"/>
</dbReference>
<feature type="region of interest" description="Disordered" evidence="4">
    <location>
        <begin position="1002"/>
        <end position="1035"/>
    </location>
</feature>
<accession>A0AAD5RMG1</accession>
<dbReference type="InterPro" id="IPR036770">
    <property type="entry name" value="Ankyrin_rpt-contain_sf"/>
</dbReference>
<protein>
    <recommendedName>
        <fullName evidence="9">Ankyrin</fullName>
    </recommendedName>
</protein>
<feature type="compositionally biased region" description="Polar residues" evidence="4">
    <location>
        <begin position="1018"/>
        <end position="1027"/>
    </location>
</feature>
<dbReference type="Proteomes" id="UP001201980">
    <property type="component" value="Unassembled WGS sequence"/>
</dbReference>
<dbReference type="SMART" id="SM00248">
    <property type="entry name" value="ANK"/>
    <property type="match status" value="14"/>
</dbReference>
<evidence type="ECO:0000313" key="8">
    <source>
        <dbReference type="Proteomes" id="UP001201980"/>
    </source>
</evidence>
<dbReference type="InterPro" id="IPR002110">
    <property type="entry name" value="Ankyrin_rpt"/>
</dbReference>
<evidence type="ECO:0000256" key="1">
    <source>
        <dbReference type="ARBA" id="ARBA00022737"/>
    </source>
</evidence>
<feature type="domain" description="GPI inositol-deacylase winged helix" evidence="6">
    <location>
        <begin position="179"/>
        <end position="263"/>
    </location>
</feature>
<dbReference type="PANTHER" id="PTHR24198:SF165">
    <property type="entry name" value="ANKYRIN REPEAT-CONTAINING PROTEIN-RELATED"/>
    <property type="match status" value="1"/>
</dbReference>
<feature type="repeat" description="ANK" evidence="3">
    <location>
        <begin position="398"/>
        <end position="430"/>
    </location>
</feature>
<feature type="compositionally biased region" description="Basic and acidic residues" evidence="4">
    <location>
        <begin position="462"/>
        <end position="476"/>
    </location>
</feature>
<evidence type="ECO:0008006" key="9">
    <source>
        <dbReference type="Google" id="ProtNLM"/>
    </source>
</evidence>
<dbReference type="Gene3D" id="1.25.40.20">
    <property type="entry name" value="Ankyrin repeat-containing domain"/>
    <property type="match status" value="3"/>
</dbReference>
<feature type="region of interest" description="Disordered" evidence="4">
    <location>
        <begin position="453"/>
        <end position="517"/>
    </location>
</feature>
<feature type="domain" description="NACHT-NTPase and P-loop NTPases N-terminal" evidence="5">
    <location>
        <begin position="22"/>
        <end position="131"/>
    </location>
</feature>
<evidence type="ECO:0000256" key="2">
    <source>
        <dbReference type="ARBA" id="ARBA00023043"/>
    </source>
</evidence>
<comment type="caution">
    <text evidence="7">The sequence shown here is derived from an EMBL/GenBank/DDBJ whole genome shotgun (WGS) entry which is preliminary data.</text>
</comment>
<proteinExistence type="predicted"/>
<dbReference type="InterPro" id="IPR054471">
    <property type="entry name" value="GPIID_WHD"/>
</dbReference>
<sequence>MSRDSFTDLLSAAILSIDDILDQDTDTEGSRESLPTLGEAIVRLPTIRDTLRAIGKAQHVAVGYSQLPDANAALSNCKARAEVLRDIILSQAGNPEETSGRLERYWNSIKHVAKSNRAGALVQAMIDDIKPLADSRNVTIPPRKYPKKTVRWNDAEEEARTRLEHFRSHLDEFETKPASLKLLQWLCCSLRPLSLDELRWALALDTSSREESVKDVPRKMGFIRNDHALERRIETLSYGLVEIKRHEKNTVAQFIHPSVSDYFKYLGLAQLDAHASSPAMALARAHRRLARECIHCFSIMASPEDIPELPLYSYASMYWAVHIKETEERGLWLDTIVEDLKLPSSKTFEILTHGLRRYKNGQLDILHTLMERRIIRTISLALPSLVEHGVDIDVRDELGRTPLALAARSGHDELVSALRLSGADPDICDGLGVSPLGHAAKLGKETVLADLIDPRPPLHPVWSERDCPPEKQQEEEIKGEEEEESPSQLPHNCLPRPPVEIPQIDPDRAEGSSRTPLSVAASCGNVKILKRLLGTGRVDPNARDVNGESPLSLAAQNGHADIVSLLLGLDVVDPNARDIFGRTPLALAAKYGHTSAVSILIGSEGVDLNGRDSRGRTPLWEAIRENSPEVFHVLVQANGVDVNVVDGEGEPLLVYAARANRHRMVRQLLEIDGIDKNKQDGQGRSTVHNAAKSGDIATLDHLLCHPDIAVDDEDSFGKTPLMLAASRGEVKVVERLLETGEVDVNRLDHEDQTAITLALRCGNVIAARALFDTGQVDLSSRTDDGSTPLAHAVRCKGAEDLVREMMMDPACHVDAADFSHGWTPLIHAATTRDSALMVSTLVDSGGANLRQTDIHMRTPLSWAASNGHKETVLSLLARCDNVEVNRPDFLGRTPLSWAVSTGNMEAAFCLANHQGVDIDGKDVMGRSPLFWAIYCGQVGIAELLLSTRRVDVCPRDQNGLTPFDLIDDLELRSTLEKTVMDWEDRIDGLCFSREPWIPYPSEHGVGDDEFDGADVETSVDNGGSISELNLDGNDK</sequence>
<evidence type="ECO:0000256" key="3">
    <source>
        <dbReference type="PROSITE-ProRule" id="PRU00023"/>
    </source>
</evidence>
<name>A0AAD5RMG1_9PEZI</name>
<dbReference type="Pfam" id="PF12796">
    <property type="entry name" value="Ank_2"/>
    <property type="match status" value="4"/>
</dbReference>
<dbReference type="AlphaFoldDB" id="A0AAD5RMG1"/>
<evidence type="ECO:0000259" key="6">
    <source>
        <dbReference type="Pfam" id="PF22939"/>
    </source>
</evidence>
<dbReference type="Pfam" id="PF22939">
    <property type="entry name" value="WHD_GPIID"/>
    <property type="match status" value="1"/>
</dbReference>
<keyword evidence="2 3" id="KW-0040">ANK repeat</keyword>
<organism evidence="7 8">
    <name type="scientific">Zalerion maritima</name>
    <dbReference type="NCBI Taxonomy" id="339359"/>
    <lineage>
        <taxon>Eukaryota</taxon>
        <taxon>Fungi</taxon>
        <taxon>Dikarya</taxon>
        <taxon>Ascomycota</taxon>
        <taxon>Pezizomycotina</taxon>
        <taxon>Sordariomycetes</taxon>
        <taxon>Lulworthiomycetidae</taxon>
        <taxon>Lulworthiales</taxon>
        <taxon>Lulworthiaceae</taxon>
        <taxon>Zalerion</taxon>
    </lineage>
</organism>
<reference evidence="7" key="1">
    <citation type="submission" date="2022-07" db="EMBL/GenBank/DDBJ databases">
        <title>Draft genome sequence of Zalerion maritima ATCC 34329, a (micro)plastics degrading marine fungus.</title>
        <authorList>
            <person name="Paco A."/>
            <person name="Goncalves M.F.M."/>
            <person name="Rocha-Santos T.A.P."/>
            <person name="Alves A."/>
        </authorList>
    </citation>
    <scope>NUCLEOTIDE SEQUENCE</scope>
    <source>
        <strain evidence="7">ATCC 34329</strain>
    </source>
</reference>
<dbReference type="PROSITE" id="PS50088">
    <property type="entry name" value="ANK_REPEAT"/>
    <property type="match status" value="4"/>
</dbReference>
<evidence type="ECO:0000313" key="7">
    <source>
        <dbReference type="EMBL" id="KAJ2898695.1"/>
    </source>
</evidence>
<dbReference type="Pfam" id="PF17107">
    <property type="entry name" value="SesA"/>
    <property type="match status" value="1"/>
</dbReference>
<evidence type="ECO:0000259" key="5">
    <source>
        <dbReference type="Pfam" id="PF17107"/>
    </source>
</evidence>
<feature type="repeat" description="ANK" evidence="3">
    <location>
        <begin position="546"/>
        <end position="567"/>
    </location>
</feature>
<dbReference type="EMBL" id="JAKWBI020000220">
    <property type="protein sequence ID" value="KAJ2898695.1"/>
    <property type="molecule type" value="Genomic_DNA"/>
</dbReference>
<gene>
    <name evidence="7" type="ORF">MKZ38_003746</name>
</gene>
<dbReference type="Pfam" id="PF13857">
    <property type="entry name" value="Ank_5"/>
    <property type="match status" value="1"/>
</dbReference>
<feature type="repeat" description="ANK" evidence="3">
    <location>
        <begin position="716"/>
        <end position="740"/>
    </location>
</feature>
<dbReference type="PANTHER" id="PTHR24198">
    <property type="entry name" value="ANKYRIN REPEAT AND PROTEIN KINASE DOMAIN-CONTAINING PROTEIN"/>
    <property type="match status" value="1"/>
</dbReference>
<keyword evidence="8" id="KW-1185">Reference proteome</keyword>
<keyword evidence="1" id="KW-0677">Repeat</keyword>
<evidence type="ECO:0000256" key="4">
    <source>
        <dbReference type="SAM" id="MobiDB-lite"/>
    </source>
</evidence>
<dbReference type="SUPFAM" id="SSF48403">
    <property type="entry name" value="Ankyrin repeat"/>
    <property type="match status" value="3"/>
</dbReference>